<evidence type="ECO:0000313" key="3">
    <source>
        <dbReference type="Proteomes" id="UP000051298"/>
    </source>
</evidence>
<protein>
    <submittedName>
        <fullName evidence="2">Haloalkane dehalogenase</fullName>
        <ecNumber evidence="2">3.8.1.5</ecNumber>
    </submittedName>
</protein>
<dbReference type="Pfam" id="PF12697">
    <property type="entry name" value="Abhydrolase_6"/>
    <property type="match status" value="1"/>
</dbReference>
<dbReference type="InterPro" id="IPR050266">
    <property type="entry name" value="AB_hydrolase_sf"/>
</dbReference>
<dbReference type="STRING" id="266809.PM03_06525"/>
<dbReference type="GO" id="GO:0016020">
    <property type="term" value="C:membrane"/>
    <property type="evidence" value="ECO:0007669"/>
    <property type="project" value="TreeGrafter"/>
</dbReference>
<dbReference type="GO" id="GO:0047372">
    <property type="term" value="F:monoacylglycerol lipase activity"/>
    <property type="evidence" value="ECO:0007669"/>
    <property type="project" value="TreeGrafter"/>
</dbReference>
<accession>A0A0N7LST3</accession>
<name>A0A0N7LST3_9RHOB</name>
<dbReference type="PANTHER" id="PTHR43798">
    <property type="entry name" value="MONOACYLGLYCEROL LIPASE"/>
    <property type="match status" value="1"/>
</dbReference>
<evidence type="ECO:0000259" key="1">
    <source>
        <dbReference type="Pfam" id="PF12697"/>
    </source>
</evidence>
<keyword evidence="2" id="KW-0378">Hydrolase</keyword>
<dbReference type="GO" id="GO:0046464">
    <property type="term" value="P:acylglycerol catabolic process"/>
    <property type="evidence" value="ECO:0007669"/>
    <property type="project" value="TreeGrafter"/>
</dbReference>
<dbReference type="EMBL" id="CYRX01000005">
    <property type="protein sequence ID" value="CUH58778.1"/>
    <property type="molecule type" value="Genomic_DNA"/>
</dbReference>
<proteinExistence type="predicted"/>
<dbReference type="InterPro" id="IPR029058">
    <property type="entry name" value="AB_hydrolase_fold"/>
</dbReference>
<dbReference type="PANTHER" id="PTHR43798:SF33">
    <property type="entry name" value="HYDROLASE, PUTATIVE (AFU_ORTHOLOGUE AFUA_2G14860)-RELATED"/>
    <property type="match status" value="1"/>
</dbReference>
<organism evidence="2 3">
    <name type="scientific">Thalassobacter stenotrophicus</name>
    <dbReference type="NCBI Taxonomy" id="266809"/>
    <lineage>
        <taxon>Bacteria</taxon>
        <taxon>Pseudomonadati</taxon>
        <taxon>Pseudomonadota</taxon>
        <taxon>Alphaproteobacteria</taxon>
        <taxon>Rhodobacterales</taxon>
        <taxon>Roseobacteraceae</taxon>
        <taxon>Thalassobacter</taxon>
    </lineage>
</organism>
<dbReference type="InterPro" id="IPR000073">
    <property type="entry name" value="AB_hydrolase_1"/>
</dbReference>
<dbReference type="SUPFAM" id="SSF53474">
    <property type="entry name" value="alpha/beta-Hydrolases"/>
    <property type="match status" value="1"/>
</dbReference>
<dbReference type="EC" id="3.8.1.5" evidence="2"/>
<evidence type="ECO:0000313" key="2">
    <source>
        <dbReference type="EMBL" id="CUH58778.1"/>
    </source>
</evidence>
<sequence length="304" mass="31852">MEAIWALVALGALGGLARAAVWGAEQPMDGAARNAAPGQFVGLSEGVTHYQLEGPEDGPVILCIHGLTTPSFVFDAMVPGLVAGGYRVLRYDLYGRGFSDRPKGAYDVRRFTGQAIELLDALQIDAPVTVWGYSMGGAVATTLTQAHGARVERLVLLAPGGLGHDLGRFSELCAAVPVLGDWAFATLGGWVLRRDAGNAPDTAGAVRDLTARIQAETRGRGYMRAVLSSLRHMLSVDQAGTHAALAQSGVPVTAIWGAADTVIPLQAMDRLARANPSARQEVIEGAGHDLPSGHSAEVLRLLFG</sequence>
<dbReference type="AlphaFoldDB" id="A0A0N7LST3"/>
<dbReference type="RefSeq" id="WP_058122150.1">
    <property type="nucleotide sequence ID" value="NZ_CYRX01000005.1"/>
</dbReference>
<reference evidence="2 3" key="1">
    <citation type="submission" date="2015-09" db="EMBL/GenBank/DDBJ databases">
        <authorList>
            <consortium name="Swine Surveillance"/>
        </authorList>
    </citation>
    <scope>NUCLEOTIDE SEQUENCE [LARGE SCALE GENOMIC DNA]</scope>
    <source>
        <strain evidence="2 3">CECT 5294</strain>
    </source>
</reference>
<dbReference type="Gene3D" id="3.40.50.1820">
    <property type="entry name" value="alpha/beta hydrolase"/>
    <property type="match status" value="1"/>
</dbReference>
<dbReference type="PRINTS" id="PR00111">
    <property type="entry name" value="ABHYDROLASE"/>
</dbReference>
<gene>
    <name evidence="2" type="primary">dhlA</name>
    <name evidence="2" type="ORF">THS5294_00056</name>
</gene>
<dbReference type="GO" id="GO:0018786">
    <property type="term" value="F:haloalkane dehalogenase activity"/>
    <property type="evidence" value="ECO:0007669"/>
    <property type="project" value="UniProtKB-EC"/>
</dbReference>
<dbReference type="eggNOG" id="COG2267">
    <property type="taxonomic scope" value="Bacteria"/>
</dbReference>
<dbReference type="Proteomes" id="UP000051298">
    <property type="component" value="Unassembled WGS sequence"/>
</dbReference>
<feature type="domain" description="AB hydrolase-1" evidence="1">
    <location>
        <begin position="61"/>
        <end position="299"/>
    </location>
</feature>